<proteinExistence type="predicted"/>
<name>A0A418WEA4_9PROT</name>
<dbReference type="Gene3D" id="3.20.20.390">
    <property type="entry name" value="FMN-linked oxidoreductases"/>
    <property type="match status" value="1"/>
</dbReference>
<evidence type="ECO:0000313" key="1">
    <source>
        <dbReference type="EMBL" id="RJF88353.1"/>
    </source>
</evidence>
<dbReference type="EMBL" id="QYUK01000011">
    <property type="protein sequence ID" value="RJF88353.1"/>
    <property type="molecule type" value="Genomic_DNA"/>
</dbReference>
<dbReference type="SUPFAM" id="SSF51395">
    <property type="entry name" value="FMN-linked oxidoreductases"/>
    <property type="match status" value="1"/>
</dbReference>
<dbReference type="RefSeq" id="WP_119778989.1">
    <property type="nucleotide sequence ID" value="NZ_QYUK01000011.1"/>
</dbReference>
<protein>
    <recommendedName>
        <fullName evidence="3">4-hydroxythreonine-4-phosphate dehydrogenase</fullName>
    </recommendedName>
</protein>
<keyword evidence="2" id="KW-1185">Reference proteome</keyword>
<dbReference type="Proteomes" id="UP000284605">
    <property type="component" value="Unassembled WGS sequence"/>
</dbReference>
<evidence type="ECO:0008006" key="3">
    <source>
        <dbReference type="Google" id="ProtNLM"/>
    </source>
</evidence>
<dbReference type="AlphaFoldDB" id="A0A418WEA4"/>
<comment type="caution">
    <text evidence="1">The sequence shown here is derived from an EMBL/GenBank/DDBJ whole genome shotgun (WGS) entry which is preliminary data.</text>
</comment>
<reference evidence="1 2" key="1">
    <citation type="submission" date="2018-09" db="EMBL/GenBank/DDBJ databases">
        <authorList>
            <person name="Zhu H."/>
        </authorList>
    </citation>
    <scope>NUCLEOTIDE SEQUENCE [LARGE SCALE GENOMIC DNA]</scope>
    <source>
        <strain evidence="1 2">K1W22B-8</strain>
    </source>
</reference>
<organism evidence="1 2">
    <name type="scientific">Oleomonas cavernae</name>
    <dbReference type="NCBI Taxonomy" id="2320859"/>
    <lineage>
        <taxon>Bacteria</taxon>
        <taxon>Pseudomonadati</taxon>
        <taxon>Pseudomonadota</taxon>
        <taxon>Alphaproteobacteria</taxon>
        <taxon>Acetobacterales</taxon>
        <taxon>Acetobacteraceae</taxon>
        <taxon>Oleomonas</taxon>
    </lineage>
</organism>
<accession>A0A418WEA4</accession>
<gene>
    <name evidence="1" type="ORF">D3874_16130</name>
</gene>
<dbReference type="InterPro" id="IPR038597">
    <property type="entry name" value="GGGP/HepGP_synthase_sf"/>
</dbReference>
<sequence>MDFIFMLTRQDRTVEDCLALAEEIRPLGLRHVGFKDVGVEPAILAKLTQRLKADGATVYLEVVSTTPEACLASARNAVSLGIDCLLGGTDVEAIMAIIAPSGMAYYPFPGRPHGHPTRLDGTPDLVATHCAGFVARGCAGADLLAYRATEADPLALITAARQGLGANGRLIVAGNVDSAARIRDIAAAGADAFTVGTAAFNGGYAPTMGSLLSQLRAIEADCRAVAQGTPQRAGGRR</sequence>
<evidence type="ECO:0000313" key="2">
    <source>
        <dbReference type="Proteomes" id="UP000284605"/>
    </source>
</evidence>
<dbReference type="OrthoDB" id="9794183at2"/>